<gene>
    <name evidence="7" type="ORF">ACHHYP_20730</name>
</gene>
<dbReference type="GO" id="GO:0016020">
    <property type="term" value="C:membrane"/>
    <property type="evidence" value="ECO:0007669"/>
    <property type="project" value="UniProtKB-SubCell"/>
</dbReference>
<evidence type="ECO:0000256" key="4">
    <source>
        <dbReference type="ARBA" id="ARBA00023136"/>
    </source>
</evidence>
<sequence length="198" mass="21260">MDPFSLGCTILSFGGAVCVSRPSFLFGSQKDDVANGSGWAVLGGLGAAGSQAMVYVAVRKMQKLDHRVVIHYFFIASLAFSAAGVAATGEGFVWVMPLSMWAVAVSTGLLGHFGQLFMTKGFQLESVVIASVTRYLDIVFVFIWETALQQVPVNPWSVAGALIICGVQSLSQSVRPNINNQVSWLELVLNFRTPTKGH</sequence>
<evidence type="ECO:0000313" key="7">
    <source>
        <dbReference type="EMBL" id="OQR83670.1"/>
    </source>
</evidence>
<comment type="subcellular location">
    <subcellularLocation>
        <location evidence="1">Membrane</location>
        <topology evidence="1">Multi-pass membrane protein</topology>
    </subcellularLocation>
</comment>
<evidence type="ECO:0000259" key="6">
    <source>
        <dbReference type="Pfam" id="PF00892"/>
    </source>
</evidence>
<evidence type="ECO:0000313" key="8">
    <source>
        <dbReference type="Proteomes" id="UP000243579"/>
    </source>
</evidence>
<reference evidence="7 8" key="1">
    <citation type="journal article" date="2014" name="Genome Biol. Evol.">
        <title>The secreted proteins of Achlya hypogyna and Thraustotheca clavata identify the ancestral oomycete secretome and reveal gene acquisitions by horizontal gene transfer.</title>
        <authorList>
            <person name="Misner I."/>
            <person name="Blouin N."/>
            <person name="Leonard G."/>
            <person name="Richards T.A."/>
            <person name="Lane C.E."/>
        </authorList>
    </citation>
    <scope>NUCLEOTIDE SEQUENCE [LARGE SCALE GENOMIC DNA]</scope>
    <source>
        <strain evidence="7 8">ATCC 48635</strain>
    </source>
</reference>
<protein>
    <submittedName>
        <fullName evidence="7">Drug/Metabolite Transporter (DMT) Superfamily</fullName>
    </submittedName>
</protein>
<dbReference type="OrthoDB" id="306876at2759"/>
<dbReference type="InterPro" id="IPR037185">
    <property type="entry name" value="EmrE-like"/>
</dbReference>
<keyword evidence="3 5" id="KW-1133">Transmembrane helix</keyword>
<feature type="transmembrane region" description="Helical" evidence="5">
    <location>
        <begin position="36"/>
        <end position="57"/>
    </location>
</feature>
<dbReference type="InterPro" id="IPR000620">
    <property type="entry name" value="EamA_dom"/>
</dbReference>
<evidence type="ECO:0000256" key="5">
    <source>
        <dbReference type="SAM" id="Phobius"/>
    </source>
</evidence>
<feature type="domain" description="EamA" evidence="6">
    <location>
        <begin position="39"/>
        <end position="165"/>
    </location>
</feature>
<dbReference type="SUPFAM" id="SSF103481">
    <property type="entry name" value="Multidrug resistance efflux transporter EmrE"/>
    <property type="match status" value="1"/>
</dbReference>
<dbReference type="AlphaFoldDB" id="A0A1V9YD80"/>
<proteinExistence type="predicted"/>
<dbReference type="PANTHER" id="PTHR22911:SF6">
    <property type="entry name" value="SOLUTE CARRIER FAMILY 35 MEMBER G1"/>
    <property type="match status" value="1"/>
</dbReference>
<keyword evidence="4 5" id="KW-0472">Membrane</keyword>
<accession>A0A1V9YD80</accession>
<feature type="transmembrane region" description="Helical" evidence="5">
    <location>
        <begin position="69"/>
        <end position="87"/>
    </location>
</feature>
<name>A0A1V9YD80_ACHHY</name>
<evidence type="ECO:0000256" key="1">
    <source>
        <dbReference type="ARBA" id="ARBA00004141"/>
    </source>
</evidence>
<feature type="transmembrane region" description="Helical" evidence="5">
    <location>
        <begin position="93"/>
        <end position="114"/>
    </location>
</feature>
<evidence type="ECO:0000256" key="3">
    <source>
        <dbReference type="ARBA" id="ARBA00022989"/>
    </source>
</evidence>
<keyword evidence="2 5" id="KW-0812">Transmembrane</keyword>
<dbReference type="Proteomes" id="UP000243579">
    <property type="component" value="Unassembled WGS sequence"/>
</dbReference>
<organism evidence="7 8">
    <name type="scientific">Achlya hypogyna</name>
    <name type="common">Oomycete</name>
    <name type="synonym">Protoachlya hypogyna</name>
    <dbReference type="NCBI Taxonomy" id="1202772"/>
    <lineage>
        <taxon>Eukaryota</taxon>
        <taxon>Sar</taxon>
        <taxon>Stramenopiles</taxon>
        <taxon>Oomycota</taxon>
        <taxon>Saprolegniomycetes</taxon>
        <taxon>Saprolegniales</taxon>
        <taxon>Achlyaceae</taxon>
        <taxon>Achlya</taxon>
    </lineage>
</organism>
<evidence type="ECO:0000256" key="2">
    <source>
        <dbReference type="ARBA" id="ARBA00022692"/>
    </source>
</evidence>
<dbReference type="EMBL" id="JNBR01002127">
    <property type="protein sequence ID" value="OQR83670.1"/>
    <property type="molecule type" value="Genomic_DNA"/>
</dbReference>
<comment type="caution">
    <text evidence="7">The sequence shown here is derived from an EMBL/GenBank/DDBJ whole genome shotgun (WGS) entry which is preliminary data.</text>
</comment>
<keyword evidence="8" id="KW-1185">Reference proteome</keyword>
<dbReference type="PANTHER" id="PTHR22911">
    <property type="entry name" value="ACYL-MALONYL CONDENSING ENZYME-RELATED"/>
    <property type="match status" value="1"/>
</dbReference>
<dbReference type="Pfam" id="PF00892">
    <property type="entry name" value="EamA"/>
    <property type="match status" value="1"/>
</dbReference>